<dbReference type="EMBL" id="DWZE01000030">
    <property type="protein sequence ID" value="HJA82825.1"/>
    <property type="molecule type" value="Genomic_DNA"/>
</dbReference>
<proteinExistence type="predicted"/>
<evidence type="ECO:0000313" key="2">
    <source>
        <dbReference type="EMBL" id="HJA82825.1"/>
    </source>
</evidence>
<keyword evidence="1" id="KW-0175">Coiled coil</keyword>
<evidence type="ECO:0008006" key="4">
    <source>
        <dbReference type="Google" id="ProtNLM"/>
    </source>
</evidence>
<gene>
    <name evidence="2" type="ORF">H9785_02450</name>
</gene>
<name>A0A9D2HP48_9BACE</name>
<reference evidence="2" key="2">
    <citation type="submission" date="2021-04" db="EMBL/GenBank/DDBJ databases">
        <authorList>
            <person name="Gilroy R."/>
        </authorList>
    </citation>
    <scope>NUCLEOTIDE SEQUENCE</scope>
    <source>
        <strain evidence="2">ChiHecec1B25-7008</strain>
    </source>
</reference>
<dbReference type="Proteomes" id="UP000823860">
    <property type="component" value="Unassembled WGS sequence"/>
</dbReference>
<dbReference type="AlphaFoldDB" id="A0A9D2HP48"/>
<accession>A0A9D2HP48</accession>
<evidence type="ECO:0000313" key="3">
    <source>
        <dbReference type="Proteomes" id="UP000823860"/>
    </source>
</evidence>
<feature type="coiled-coil region" evidence="1">
    <location>
        <begin position="240"/>
        <end position="274"/>
    </location>
</feature>
<sequence length="277" mass="31651">MKKPILFLTALCSLLTACEDVEKKANEKLQLARQAYEARQYNEAKIQIDSIKILYPKAFDARRAGLYLMQDIELAEQQQTLTYLDSLLQIHQTELENLKNHFVLEKDTAYQQIGHYLAPAQVIEKNLHRSYLRFQTDETGVMSLTSIYCGKSNIHHTAVKVTAPDGTFAQTPASKDSYETSNLGEQIEKADYKLGEDGGVILFISQHKDQNLHVTYTGDRTYGTTLSRADRQAAADVYQLSQLLTSITQLKKNKEEAQRKIRFVQENIKKRKTVEEE</sequence>
<protein>
    <recommendedName>
        <fullName evidence="4">Lipoprotein</fullName>
    </recommendedName>
</protein>
<evidence type="ECO:0000256" key="1">
    <source>
        <dbReference type="SAM" id="Coils"/>
    </source>
</evidence>
<dbReference type="PROSITE" id="PS51257">
    <property type="entry name" value="PROKAR_LIPOPROTEIN"/>
    <property type="match status" value="1"/>
</dbReference>
<organism evidence="2 3">
    <name type="scientific">Candidatus Bacteroides intestinavium</name>
    <dbReference type="NCBI Taxonomy" id="2838469"/>
    <lineage>
        <taxon>Bacteria</taxon>
        <taxon>Pseudomonadati</taxon>
        <taxon>Bacteroidota</taxon>
        <taxon>Bacteroidia</taxon>
        <taxon>Bacteroidales</taxon>
        <taxon>Bacteroidaceae</taxon>
        <taxon>Bacteroides</taxon>
    </lineage>
</organism>
<comment type="caution">
    <text evidence="2">The sequence shown here is derived from an EMBL/GenBank/DDBJ whole genome shotgun (WGS) entry which is preliminary data.</text>
</comment>
<reference evidence="2" key="1">
    <citation type="journal article" date="2021" name="PeerJ">
        <title>Extensive microbial diversity within the chicken gut microbiome revealed by metagenomics and culture.</title>
        <authorList>
            <person name="Gilroy R."/>
            <person name="Ravi A."/>
            <person name="Getino M."/>
            <person name="Pursley I."/>
            <person name="Horton D.L."/>
            <person name="Alikhan N.F."/>
            <person name="Baker D."/>
            <person name="Gharbi K."/>
            <person name="Hall N."/>
            <person name="Watson M."/>
            <person name="Adriaenssens E.M."/>
            <person name="Foster-Nyarko E."/>
            <person name="Jarju S."/>
            <person name="Secka A."/>
            <person name="Antonio M."/>
            <person name="Oren A."/>
            <person name="Chaudhuri R.R."/>
            <person name="La Ragione R."/>
            <person name="Hildebrand F."/>
            <person name="Pallen M.J."/>
        </authorList>
    </citation>
    <scope>NUCLEOTIDE SEQUENCE</scope>
    <source>
        <strain evidence="2">ChiHecec1B25-7008</strain>
    </source>
</reference>